<dbReference type="AlphaFoldDB" id="A0A367LZR7"/>
<dbReference type="Proteomes" id="UP000253594">
    <property type="component" value="Unassembled WGS sequence"/>
</dbReference>
<protein>
    <submittedName>
        <fullName evidence="1">Sel1 repeat family protein</fullName>
    </submittedName>
</protein>
<feature type="non-terminal residue" evidence="1">
    <location>
        <position position="33"/>
    </location>
</feature>
<name>A0A367LZR7_PSEAI</name>
<dbReference type="EMBL" id="QORE01001912">
    <property type="protein sequence ID" value="RCI70674.1"/>
    <property type="molecule type" value="Genomic_DNA"/>
</dbReference>
<accession>A0A367LZR7</accession>
<reference evidence="1 2" key="1">
    <citation type="submission" date="2018-07" db="EMBL/GenBank/DDBJ databases">
        <title>Mechanisms of high-level aminoglycoside resistance among Gram-negative pathogens in Brazil.</title>
        <authorList>
            <person name="Ballaben A.S."/>
            <person name="Darini A.L.C."/>
            <person name="Doi Y."/>
        </authorList>
    </citation>
    <scope>NUCLEOTIDE SEQUENCE [LARGE SCALE GENOMIC DNA]</scope>
    <source>
        <strain evidence="1 2">B2-305</strain>
    </source>
</reference>
<proteinExistence type="predicted"/>
<comment type="caution">
    <text evidence="1">The sequence shown here is derived from an EMBL/GenBank/DDBJ whole genome shotgun (WGS) entry which is preliminary data.</text>
</comment>
<gene>
    <name evidence="1" type="ORF">DT376_33255</name>
</gene>
<evidence type="ECO:0000313" key="1">
    <source>
        <dbReference type="EMBL" id="RCI70674.1"/>
    </source>
</evidence>
<evidence type="ECO:0000313" key="2">
    <source>
        <dbReference type="Proteomes" id="UP000253594"/>
    </source>
</evidence>
<sequence>MSDLYKPQTLKLYAQQAGSVRLTLDWFANKAFY</sequence>
<organism evidence="1 2">
    <name type="scientific">Pseudomonas aeruginosa</name>
    <dbReference type="NCBI Taxonomy" id="287"/>
    <lineage>
        <taxon>Bacteria</taxon>
        <taxon>Pseudomonadati</taxon>
        <taxon>Pseudomonadota</taxon>
        <taxon>Gammaproteobacteria</taxon>
        <taxon>Pseudomonadales</taxon>
        <taxon>Pseudomonadaceae</taxon>
        <taxon>Pseudomonas</taxon>
    </lineage>
</organism>